<name>A0A7J8Z6C8_9ROSI</name>
<evidence type="ECO:0000313" key="3">
    <source>
        <dbReference type="Proteomes" id="UP000593574"/>
    </source>
</evidence>
<dbReference type="GO" id="GO:0003676">
    <property type="term" value="F:nucleic acid binding"/>
    <property type="evidence" value="ECO:0007669"/>
    <property type="project" value="InterPro"/>
</dbReference>
<dbReference type="PANTHER" id="PTHR47723">
    <property type="entry name" value="OS05G0353850 PROTEIN"/>
    <property type="match status" value="1"/>
</dbReference>
<protein>
    <recommendedName>
        <fullName evidence="1">RNase H type-1 domain-containing protein</fullName>
    </recommendedName>
</protein>
<dbReference type="Proteomes" id="UP000593574">
    <property type="component" value="Unassembled WGS sequence"/>
</dbReference>
<dbReference type="PANTHER" id="PTHR47723:SF19">
    <property type="entry name" value="POLYNUCLEOTIDYL TRANSFERASE, RIBONUCLEASE H-LIKE SUPERFAMILY PROTEIN"/>
    <property type="match status" value="1"/>
</dbReference>
<dbReference type="Pfam" id="PF13456">
    <property type="entry name" value="RVT_3"/>
    <property type="match status" value="1"/>
</dbReference>
<dbReference type="EMBL" id="JABEZV010000003">
    <property type="protein sequence ID" value="MBA0707407.1"/>
    <property type="molecule type" value="Genomic_DNA"/>
</dbReference>
<dbReference type="GO" id="GO:0004523">
    <property type="term" value="F:RNA-DNA hybrid ribonuclease activity"/>
    <property type="evidence" value="ECO:0007669"/>
    <property type="project" value="InterPro"/>
</dbReference>
<feature type="domain" description="RNase H type-1" evidence="1">
    <location>
        <begin position="152"/>
        <end position="216"/>
    </location>
</feature>
<reference evidence="2 3" key="1">
    <citation type="journal article" date="2019" name="Genome Biol. Evol.">
        <title>Insights into the evolution of the New World diploid cottons (Gossypium, subgenus Houzingenia) based on genome sequencing.</title>
        <authorList>
            <person name="Grover C.E."/>
            <person name="Arick M.A. 2nd"/>
            <person name="Thrash A."/>
            <person name="Conover J.L."/>
            <person name="Sanders W.S."/>
            <person name="Peterson D.G."/>
            <person name="Frelichowski J.E."/>
            <person name="Scheffler J.A."/>
            <person name="Scheffler B.E."/>
            <person name="Wendel J.F."/>
        </authorList>
    </citation>
    <scope>NUCLEOTIDE SEQUENCE [LARGE SCALE GENOMIC DNA]</scope>
    <source>
        <strain evidence="2">4</strain>
        <tissue evidence="2">Leaf</tissue>
    </source>
</reference>
<dbReference type="AlphaFoldDB" id="A0A7J8Z6C8"/>
<keyword evidence="3" id="KW-1185">Reference proteome</keyword>
<organism evidence="2 3">
    <name type="scientific">Gossypium laxum</name>
    <dbReference type="NCBI Taxonomy" id="34288"/>
    <lineage>
        <taxon>Eukaryota</taxon>
        <taxon>Viridiplantae</taxon>
        <taxon>Streptophyta</taxon>
        <taxon>Embryophyta</taxon>
        <taxon>Tracheophyta</taxon>
        <taxon>Spermatophyta</taxon>
        <taxon>Magnoliopsida</taxon>
        <taxon>eudicotyledons</taxon>
        <taxon>Gunneridae</taxon>
        <taxon>Pentapetalae</taxon>
        <taxon>rosids</taxon>
        <taxon>malvids</taxon>
        <taxon>Malvales</taxon>
        <taxon>Malvaceae</taxon>
        <taxon>Malvoideae</taxon>
        <taxon>Gossypium</taxon>
    </lineage>
</organism>
<proteinExistence type="predicted"/>
<dbReference type="InterPro" id="IPR053151">
    <property type="entry name" value="RNase_H-like"/>
</dbReference>
<dbReference type="InterPro" id="IPR002156">
    <property type="entry name" value="RNaseH_domain"/>
</dbReference>
<gene>
    <name evidence="2" type="ORF">Golax_019454</name>
</gene>
<evidence type="ECO:0000313" key="2">
    <source>
        <dbReference type="EMBL" id="MBA0707407.1"/>
    </source>
</evidence>
<sequence length="245" mass="28086">MDCPLSDMVIDDGSWNLELFRLWVFEEVINRIVGVLPPHPSSGTENIICNVLQLVPFLKSAYEQLHTNAERVRRGVSNGSACGLCEHDFEEILLQLIIRMDDGKSSRQLVSQFGWGRLAMSIWDHLLAHLEKSQHVHVSSSLQLSSNWVRLNTDGLVRIEEGFATVEALVRDHNGRWIIAFGRYLGNNRVREPKLWGILDGLKLIIDQSFERVLIQKIASKLLTLFRRVPLKILILHWSEEFINS</sequence>
<comment type="caution">
    <text evidence="2">The sequence shown here is derived from an EMBL/GenBank/DDBJ whole genome shotgun (WGS) entry which is preliminary data.</text>
</comment>
<evidence type="ECO:0000259" key="1">
    <source>
        <dbReference type="Pfam" id="PF13456"/>
    </source>
</evidence>
<accession>A0A7J8Z6C8</accession>